<dbReference type="EMBL" id="KB201997">
    <property type="protein sequence ID" value="ESO92933.1"/>
    <property type="molecule type" value="Genomic_DNA"/>
</dbReference>
<dbReference type="RefSeq" id="XP_009056379.1">
    <property type="nucleotide sequence ID" value="XM_009058131.1"/>
</dbReference>
<dbReference type="CTD" id="20235274"/>
<name>V3ZNJ4_LOTGI</name>
<accession>V3ZNJ4</accession>
<dbReference type="Gene3D" id="1.10.510.10">
    <property type="entry name" value="Transferase(Phosphotransferase) domain 1"/>
    <property type="match status" value="1"/>
</dbReference>
<dbReference type="OrthoDB" id="8957712at2759"/>
<reference evidence="1 2" key="1">
    <citation type="journal article" date="2013" name="Nature">
        <title>Insights into bilaterian evolution from three spiralian genomes.</title>
        <authorList>
            <person name="Simakov O."/>
            <person name="Marletaz F."/>
            <person name="Cho S.J."/>
            <person name="Edsinger-Gonzales E."/>
            <person name="Havlak P."/>
            <person name="Hellsten U."/>
            <person name="Kuo D.H."/>
            <person name="Larsson T."/>
            <person name="Lv J."/>
            <person name="Arendt D."/>
            <person name="Savage R."/>
            <person name="Osoegawa K."/>
            <person name="de Jong P."/>
            <person name="Grimwood J."/>
            <person name="Chapman J.A."/>
            <person name="Shapiro H."/>
            <person name="Aerts A."/>
            <person name="Otillar R.P."/>
            <person name="Terry A.Y."/>
            <person name="Boore J.L."/>
            <person name="Grigoriev I.V."/>
            <person name="Lindberg D.R."/>
            <person name="Seaver E.C."/>
            <person name="Weisblat D.A."/>
            <person name="Putnam N.H."/>
            <person name="Rokhsar D.S."/>
        </authorList>
    </citation>
    <scope>NUCLEOTIDE SEQUENCE [LARGE SCALE GENOMIC DNA]</scope>
</reference>
<dbReference type="OMA" id="WLHITKA"/>
<protein>
    <recommendedName>
        <fullName evidence="3">Protein kinase domain-containing protein</fullName>
    </recommendedName>
</protein>
<gene>
    <name evidence="1" type="ORF">LOTGIDRAFT_147597</name>
</gene>
<organism evidence="1 2">
    <name type="scientific">Lottia gigantea</name>
    <name type="common">Giant owl limpet</name>
    <dbReference type="NCBI Taxonomy" id="225164"/>
    <lineage>
        <taxon>Eukaryota</taxon>
        <taxon>Metazoa</taxon>
        <taxon>Spiralia</taxon>
        <taxon>Lophotrochozoa</taxon>
        <taxon>Mollusca</taxon>
        <taxon>Gastropoda</taxon>
        <taxon>Patellogastropoda</taxon>
        <taxon>Lottioidea</taxon>
        <taxon>Lottiidae</taxon>
        <taxon>Lottia</taxon>
    </lineage>
</organism>
<dbReference type="PANTHER" id="PTHR47096">
    <property type="entry name" value="MISSHAPEN LIKE KINASE 1"/>
    <property type="match status" value="1"/>
</dbReference>
<sequence>SSKFHNFVESCLIKDYTQRHNTEQLLKHPFIRDQPTERQVRIQLKDHIDRHKKNKKSKFYIF</sequence>
<evidence type="ECO:0008006" key="3">
    <source>
        <dbReference type="Google" id="ProtNLM"/>
    </source>
</evidence>
<dbReference type="AlphaFoldDB" id="V3ZNJ4"/>
<keyword evidence="2" id="KW-1185">Reference proteome</keyword>
<proteinExistence type="predicted"/>
<dbReference type="InterPro" id="IPR011009">
    <property type="entry name" value="Kinase-like_dom_sf"/>
</dbReference>
<dbReference type="PANTHER" id="PTHR47096:SF1">
    <property type="entry name" value="MISSHAPEN LIKE KINASE 1"/>
    <property type="match status" value="1"/>
</dbReference>
<evidence type="ECO:0000313" key="1">
    <source>
        <dbReference type="EMBL" id="ESO92933.1"/>
    </source>
</evidence>
<feature type="non-terminal residue" evidence="1">
    <location>
        <position position="1"/>
    </location>
</feature>
<dbReference type="Proteomes" id="UP000030746">
    <property type="component" value="Unassembled WGS sequence"/>
</dbReference>
<dbReference type="KEGG" id="lgi:LOTGIDRAFT_147597"/>
<dbReference type="SUPFAM" id="SSF56112">
    <property type="entry name" value="Protein kinase-like (PK-like)"/>
    <property type="match status" value="1"/>
</dbReference>
<dbReference type="InterPro" id="IPR051700">
    <property type="entry name" value="STE20_Ser-Thr_kinase"/>
</dbReference>
<dbReference type="GeneID" id="20235274"/>
<dbReference type="GO" id="GO:0005829">
    <property type="term" value="C:cytosol"/>
    <property type="evidence" value="ECO:0007669"/>
    <property type="project" value="TreeGrafter"/>
</dbReference>
<evidence type="ECO:0000313" key="2">
    <source>
        <dbReference type="Proteomes" id="UP000030746"/>
    </source>
</evidence>